<dbReference type="Gene3D" id="3.40.50.300">
    <property type="entry name" value="P-loop containing nucleotide triphosphate hydrolases"/>
    <property type="match status" value="1"/>
</dbReference>
<accession>A0A2H0LP20</accession>
<evidence type="ECO:0000256" key="7">
    <source>
        <dbReference type="ARBA" id="ARBA00023134"/>
    </source>
</evidence>
<dbReference type="EMBL" id="PCVY01000066">
    <property type="protein sequence ID" value="PIQ85424.1"/>
    <property type="molecule type" value="Genomic_DNA"/>
</dbReference>
<dbReference type="GO" id="GO:0043022">
    <property type="term" value="F:ribosome binding"/>
    <property type="evidence" value="ECO:0007669"/>
    <property type="project" value="UniProtKB-ARBA"/>
</dbReference>
<dbReference type="PANTHER" id="PTHR11702">
    <property type="entry name" value="DEVELOPMENTALLY REGULATED GTP-BINDING PROTEIN-RELATED"/>
    <property type="match status" value="1"/>
</dbReference>
<dbReference type="PRINTS" id="PR00326">
    <property type="entry name" value="GTP1OBG"/>
</dbReference>
<protein>
    <submittedName>
        <fullName evidence="10">GTPase ObgE</fullName>
    </submittedName>
</protein>
<evidence type="ECO:0000256" key="1">
    <source>
        <dbReference type="ARBA" id="ARBA00007699"/>
    </source>
</evidence>
<dbReference type="Gene3D" id="2.70.210.12">
    <property type="entry name" value="GTP1/OBG domain"/>
    <property type="match status" value="1"/>
</dbReference>
<dbReference type="Proteomes" id="UP000230859">
    <property type="component" value="Unassembled WGS sequence"/>
</dbReference>
<dbReference type="InterPro" id="IPR027417">
    <property type="entry name" value="P-loop_NTPase"/>
</dbReference>
<evidence type="ECO:0000313" key="11">
    <source>
        <dbReference type="Proteomes" id="UP000230859"/>
    </source>
</evidence>
<feature type="domain" description="Obg" evidence="9">
    <location>
        <begin position="1"/>
        <end position="149"/>
    </location>
</feature>
<evidence type="ECO:0000256" key="3">
    <source>
        <dbReference type="ARBA" id="ARBA00022723"/>
    </source>
</evidence>
<dbReference type="NCBIfam" id="TIGR00231">
    <property type="entry name" value="small_GTP"/>
    <property type="match status" value="1"/>
</dbReference>
<evidence type="ECO:0000259" key="9">
    <source>
        <dbReference type="PROSITE" id="PS51883"/>
    </source>
</evidence>
<evidence type="ECO:0000256" key="5">
    <source>
        <dbReference type="ARBA" id="ARBA00022801"/>
    </source>
</evidence>
<reference evidence="10 11" key="1">
    <citation type="submission" date="2017-09" db="EMBL/GenBank/DDBJ databases">
        <title>Depth-based differentiation of microbial function through sediment-hosted aquifers and enrichment of novel symbionts in the deep terrestrial subsurface.</title>
        <authorList>
            <person name="Probst A.J."/>
            <person name="Ladd B."/>
            <person name="Jarett J.K."/>
            <person name="Geller-Mcgrath D.E."/>
            <person name="Sieber C.M."/>
            <person name="Emerson J.B."/>
            <person name="Anantharaman K."/>
            <person name="Thomas B.C."/>
            <person name="Malmstrom R."/>
            <person name="Stieglmeier M."/>
            <person name="Klingl A."/>
            <person name="Woyke T."/>
            <person name="Ryan C.M."/>
            <person name="Banfield J.F."/>
        </authorList>
    </citation>
    <scope>NUCLEOTIDE SEQUENCE [LARGE SCALE GENOMIC DNA]</scope>
    <source>
        <strain evidence="10">CG11_big_fil_rev_8_21_14_0_20_45_26</strain>
    </source>
</reference>
<keyword evidence="4" id="KW-0547">Nucleotide-binding</keyword>
<dbReference type="InterPro" id="IPR045086">
    <property type="entry name" value="OBG_GTPase"/>
</dbReference>
<feature type="domain" description="OBG-type G" evidence="8">
    <location>
        <begin position="150"/>
        <end position="317"/>
    </location>
</feature>
<dbReference type="GO" id="GO:0042254">
    <property type="term" value="P:ribosome biogenesis"/>
    <property type="evidence" value="ECO:0007669"/>
    <property type="project" value="UniProtKB-UniRule"/>
</dbReference>
<dbReference type="PROSITE" id="PS51883">
    <property type="entry name" value="OBG"/>
    <property type="match status" value="1"/>
</dbReference>
<dbReference type="GO" id="GO:0005525">
    <property type="term" value="F:GTP binding"/>
    <property type="evidence" value="ECO:0007669"/>
    <property type="project" value="UniProtKB-KW"/>
</dbReference>
<gene>
    <name evidence="10" type="ORF">COV74_08915</name>
</gene>
<organism evidence="10 11">
    <name type="scientific">Candidatus Abzuiibacterium crystallinum</name>
    <dbReference type="NCBI Taxonomy" id="1974748"/>
    <lineage>
        <taxon>Bacteria</taxon>
        <taxon>Pseudomonadati</taxon>
        <taxon>Candidatus Omnitrophota</taxon>
        <taxon>Candidatus Abzuiibacterium</taxon>
    </lineage>
</organism>
<evidence type="ECO:0000256" key="4">
    <source>
        <dbReference type="ARBA" id="ARBA00022741"/>
    </source>
</evidence>
<dbReference type="InterPro" id="IPR006169">
    <property type="entry name" value="GTP1_OBG_dom"/>
</dbReference>
<name>A0A2H0LP20_9BACT</name>
<proteinExistence type="inferred from homology"/>
<dbReference type="PANTHER" id="PTHR11702:SF31">
    <property type="entry name" value="MITOCHONDRIAL RIBOSOME-ASSOCIATED GTPASE 2"/>
    <property type="match status" value="1"/>
</dbReference>
<dbReference type="InterPro" id="IPR031167">
    <property type="entry name" value="G_OBG"/>
</dbReference>
<dbReference type="PIRSF" id="PIRSF002401">
    <property type="entry name" value="GTP_bd_Obg/CgtA"/>
    <property type="match status" value="1"/>
</dbReference>
<dbReference type="GO" id="GO:0003924">
    <property type="term" value="F:GTPase activity"/>
    <property type="evidence" value="ECO:0007669"/>
    <property type="project" value="InterPro"/>
</dbReference>
<dbReference type="GO" id="GO:0000287">
    <property type="term" value="F:magnesium ion binding"/>
    <property type="evidence" value="ECO:0007669"/>
    <property type="project" value="InterPro"/>
</dbReference>
<dbReference type="InterPro" id="IPR005225">
    <property type="entry name" value="Small_GTP-bd"/>
</dbReference>
<dbReference type="InterPro" id="IPR014100">
    <property type="entry name" value="GTP-bd_Obg/CgtA"/>
</dbReference>
<dbReference type="SUPFAM" id="SSF52540">
    <property type="entry name" value="P-loop containing nucleoside triphosphate hydrolases"/>
    <property type="match status" value="1"/>
</dbReference>
<dbReference type="AlphaFoldDB" id="A0A2H0LP20"/>
<comment type="caution">
    <text evidence="10">The sequence shown here is derived from an EMBL/GenBank/DDBJ whole genome shotgun (WGS) entry which is preliminary data.</text>
</comment>
<sequence>MLMDEIIISVKAGNGGRGCESYFRRKDHKTVPDGGDGGSGGDIIIRSDIRTGSLVPLKSKRLFEAESGTLGGSNNRYGQKGNDLILKVPCGTTVFDETHGLLLRDLKEEGDEVIAVKGGRGGYGNHGGRQATRGEEGKSLDLRFVLSIISDIVLIGLPNSGKTTLLKALTGAHVEPAEYPFATKQPCLGTYEGEIRELRVCDLPALYGRSEEGKGLGNAFLRHVKRVKLIFMVLDPINSFAKDLQEGYHILLKELGQYDQSYLNIPRLVLINKMDLAEAQKRYSEQSLKAEEPQFEISALKKTGLETLMAHVTQQLTERLA</sequence>
<dbReference type="Pfam" id="PF01018">
    <property type="entry name" value="GTP1_OBG"/>
    <property type="match status" value="1"/>
</dbReference>
<evidence type="ECO:0000259" key="8">
    <source>
        <dbReference type="PROSITE" id="PS51710"/>
    </source>
</evidence>
<dbReference type="SUPFAM" id="SSF82051">
    <property type="entry name" value="Obg GTP-binding protein N-terminal domain"/>
    <property type="match status" value="1"/>
</dbReference>
<keyword evidence="3" id="KW-0479">Metal-binding</keyword>
<keyword evidence="6" id="KW-0460">Magnesium</keyword>
<dbReference type="InterPro" id="IPR036726">
    <property type="entry name" value="GTP1_OBG_dom_sf"/>
</dbReference>
<evidence type="ECO:0000256" key="2">
    <source>
        <dbReference type="ARBA" id="ARBA00022490"/>
    </source>
</evidence>
<dbReference type="PROSITE" id="PS51710">
    <property type="entry name" value="G_OBG"/>
    <property type="match status" value="1"/>
</dbReference>
<evidence type="ECO:0000256" key="6">
    <source>
        <dbReference type="ARBA" id="ARBA00022842"/>
    </source>
</evidence>
<dbReference type="InterPro" id="IPR006073">
    <property type="entry name" value="GTP-bd"/>
</dbReference>
<dbReference type="Pfam" id="PF01926">
    <property type="entry name" value="MMR_HSR1"/>
    <property type="match status" value="1"/>
</dbReference>
<evidence type="ECO:0000313" key="10">
    <source>
        <dbReference type="EMBL" id="PIQ85424.1"/>
    </source>
</evidence>
<comment type="similarity">
    <text evidence="1">Belongs to the TRAFAC class OBG-HflX-like GTPase superfamily. OBG GTPase family.</text>
</comment>
<keyword evidence="5" id="KW-0378">Hydrolase</keyword>
<keyword evidence="2" id="KW-0963">Cytoplasm</keyword>
<dbReference type="FunFam" id="2.70.210.12:FF:000001">
    <property type="entry name" value="GTPase Obg"/>
    <property type="match status" value="1"/>
</dbReference>
<keyword evidence="7" id="KW-0342">GTP-binding</keyword>